<keyword evidence="2" id="KW-1185">Reference proteome</keyword>
<evidence type="ECO:0000313" key="2">
    <source>
        <dbReference type="Proteomes" id="UP001283361"/>
    </source>
</evidence>
<name>A0AAE1ABD3_9GAST</name>
<dbReference type="AlphaFoldDB" id="A0AAE1ABD3"/>
<dbReference type="Proteomes" id="UP001283361">
    <property type="component" value="Unassembled WGS sequence"/>
</dbReference>
<protein>
    <submittedName>
        <fullName evidence="1">Uncharacterized protein</fullName>
    </submittedName>
</protein>
<sequence>MAATFFSTSRRGEWNRLADNGCTARISNSPCHILLTQPRRLDSTTTSPHDHVRLSLPHLPLTLIATYTSHNHGVLIVLTTTTTSHDYIHFSIDSPAKRFCPGSGSD</sequence>
<comment type="caution">
    <text evidence="1">The sequence shown here is derived from an EMBL/GenBank/DDBJ whole genome shotgun (WGS) entry which is preliminary data.</text>
</comment>
<accession>A0AAE1ABD3</accession>
<gene>
    <name evidence="1" type="ORF">RRG08_017690</name>
</gene>
<organism evidence="1 2">
    <name type="scientific">Elysia crispata</name>
    <name type="common">lettuce slug</name>
    <dbReference type="NCBI Taxonomy" id="231223"/>
    <lineage>
        <taxon>Eukaryota</taxon>
        <taxon>Metazoa</taxon>
        <taxon>Spiralia</taxon>
        <taxon>Lophotrochozoa</taxon>
        <taxon>Mollusca</taxon>
        <taxon>Gastropoda</taxon>
        <taxon>Heterobranchia</taxon>
        <taxon>Euthyneura</taxon>
        <taxon>Panpulmonata</taxon>
        <taxon>Sacoglossa</taxon>
        <taxon>Placobranchoidea</taxon>
        <taxon>Plakobranchidae</taxon>
        <taxon>Elysia</taxon>
    </lineage>
</organism>
<proteinExistence type="predicted"/>
<reference evidence="1" key="1">
    <citation type="journal article" date="2023" name="G3 (Bethesda)">
        <title>A reference genome for the long-term kleptoplast-retaining sea slug Elysia crispata morphotype clarki.</title>
        <authorList>
            <person name="Eastman K.E."/>
            <person name="Pendleton A.L."/>
            <person name="Shaikh M.A."/>
            <person name="Suttiyut T."/>
            <person name="Ogas R."/>
            <person name="Tomko P."/>
            <person name="Gavelis G."/>
            <person name="Widhalm J.R."/>
            <person name="Wisecaver J.H."/>
        </authorList>
    </citation>
    <scope>NUCLEOTIDE SEQUENCE</scope>
    <source>
        <strain evidence="1">ECLA1</strain>
    </source>
</reference>
<dbReference type="EMBL" id="JAWDGP010002197">
    <property type="protein sequence ID" value="KAK3784804.1"/>
    <property type="molecule type" value="Genomic_DNA"/>
</dbReference>
<evidence type="ECO:0000313" key="1">
    <source>
        <dbReference type="EMBL" id="KAK3784804.1"/>
    </source>
</evidence>